<dbReference type="Proteomes" id="UP001152622">
    <property type="component" value="Chromosome 5"/>
</dbReference>
<dbReference type="EMBL" id="JAINUF010000005">
    <property type="protein sequence ID" value="KAJ8359534.1"/>
    <property type="molecule type" value="Genomic_DNA"/>
</dbReference>
<comment type="caution">
    <text evidence="2">The sequence shown here is derived from an EMBL/GenBank/DDBJ whole genome shotgun (WGS) entry which is preliminary data.</text>
</comment>
<keyword evidence="3" id="KW-1185">Reference proteome</keyword>
<proteinExistence type="predicted"/>
<organism evidence="2 3">
    <name type="scientific">Synaphobranchus kaupii</name>
    <name type="common">Kaup's arrowtooth eel</name>
    <dbReference type="NCBI Taxonomy" id="118154"/>
    <lineage>
        <taxon>Eukaryota</taxon>
        <taxon>Metazoa</taxon>
        <taxon>Chordata</taxon>
        <taxon>Craniata</taxon>
        <taxon>Vertebrata</taxon>
        <taxon>Euteleostomi</taxon>
        <taxon>Actinopterygii</taxon>
        <taxon>Neopterygii</taxon>
        <taxon>Teleostei</taxon>
        <taxon>Anguilliformes</taxon>
        <taxon>Synaphobranchidae</taxon>
        <taxon>Synaphobranchus</taxon>
    </lineage>
</organism>
<protein>
    <submittedName>
        <fullName evidence="2">Uncharacterized protein</fullName>
    </submittedName>
</protein>
<sequence>MRNLQQRCPWYSAAMAHGGLSHPLLQCQVSEEQQRGAELRNSNPRPGHSCNKPPISHYFTRGFLRGHEDGARRHVLRTPISAAVATCTPRSLPDSNRSLLFLPACHSRCGAPPAGIWPSQSEPSLRLPPPPQAV</sequence>
<evidence type="ECO:0000313" key="3">
    <source>
        <dbReference type="Proteomes" id="UP001152622"/>
    </source>
</evidence>
<accession>A0A9Q1IXL7</accession>
<feature type="region of interest" description="Disordered" evidence="1">
    <location>
        <begin position="32"/>
        <end position="52"/>
    </location>
</feature>
<evidence type="ECO:0000256" key="1">
    <source>
        <dbReference type="SAM" id="MobiDB-lite"/>
    </source>
</evidence>
<reference evidence="2" key="1">
    <citation type="journal article" date="2023" name="Science">
        <title>Genome structures resolve the early diversification of teleost fishes.</title>
        <authorList>
            <person name="Parey E."/>
            <person name="Louis A."/>
            <person name="Montfort J."/>
            <person name="Bouchez O."/>
            <person name="Roques C."/>
            <person name="Iampietro C."/>
            <person name="Lluch J."/>
            <person name="Castinel A."/>
            <person name="Donnadieu C."/>
            <person name="Desvignes T."/>
            <person name="Floi Bucao C."/>
            <person name="Jouanno E."/>
            <person name="Wen M."/>
            <person name="Mejri S."/>
            <person name="Dirks R."/>
            <person name="Jansen H."/>
            <person name="Henkel C."/>
            <person name="Chen W.J."/>
            <person name="Zahm M."/>
            <person name="Cabau C."/>
            <person name="Klopp C."/>
            <person name="Thompson A.W."/>
            <person name="Robinson-Rechavi M."/>
            <person name="Braasch I."/>
            <person name="Lecointre G."/>
            <person name="Bobe J."/>
            <person name="Postlethwait J.H."/>
            <person name="Berthelot C."/>
            <person name="Roest Crollius H."/>
            <person name="Guiguen Y."/>
        </authorList>
    </citation>
    <scope>NUCLEOTIDE SEQUENCE</scope>
    <source>
        <strain evidence="2">WJC10195</strain>
    </source>
</reference>
<name>A0A9Q1IXL7_SYNKA</name>
<gene>
    <name evidence="2" type="ORF">SKAU_G00160590</name>
</gene>
<dbReference type="AlphaFoldDB" id="A0A9Q1IXL7"/>
<evidence type="ECO:0000313" key="2">
    <source>
        <dbReference type="EMBL" id="KAJ8359534.1"/>
    </source>
</evidence>